<dbReference type="InParanoid" id="V5FRW8"/>
<dbReference type="InterPro" id="IPR012334">
    <property type="entry name" value="Pectin_lyas_fold"/>
</dbReference>
<dbReference type="CDD" id="cd23668">
    <property type="entry name" value="GH55_beta13glucanase-like"/>
    <property type="match status" value="1"/>
</dbReference>
<dbReference type="PANTHER" id="PTHR33928:SF2">
    <property type="entry name" value="PECTATE LYASE SUPERFAMILY PROTEIN DOMAIN-CONTAINING PROTEIN-RELATED"/>
    <property type="match status" value="1"/>
</dbReference>
<evidence type="ECO:0000259" key="2">
    <source>
        <dbReference type="Pfam" id="PF12708"/>
    </source>
</evidence>
<dbReference type="GO" id="GO:0004650">
    <property type="term" value="F:polygalacturonase activity"/>
    <property type="evidence" value="ECO:0007669"/>
    <property type="project" value="InterPro"/>
</dbReference>
<dbReference type="Gene3D" id="2.160.20.10">
    <property type="entry name" value="Single-stranded right-handed beta-helix, Pectin lyase-like"/>
    <property type="match status" value="2"/>
</dbReference>
<dbReference type="InterPro" id="IPR039279">
    <property type="entry name" value="QRT3-like"/>
</dbReference>
<dbReference type="InterPro" id="IPR011050">
    <property type="entry name" value="Pectin_lyase_fold/virulence"/>
</dbReference>
<feature type="domain" description="Rhamnogalacturonase A/B/Epimerase-like pectate lyase" evidence="2">
    <location>
        <begin position="117"/>
        <end position="339"/>
    </location>
</feature>
<accession>V5FRW8</accession>
<dbReference type="OrthoDB" id="1046782at2759"/>
<feature type="signal peptide" evidence="1">
    <location>
        <begin position="1"/>
        <end position="19"/>
    </location>
</feature>
<dbReference type="FunFam" id="2.160.20.10:FF:000049">
    <property type="entry name" value="Putative exo-beta-1,3-glucanase"/>
    <property type="match status" value="1"/>
</dbReference>
<dbReference type="InterPro" id="IPR024535">
    <property type="entry name" value="RHGA/B-epi-like_pectate_lyase"/>
</dbReference>
<evidence type="ECO:0000256" key="1">
    <source>
        <dbReference type="SAM" id="SignalP"/>
    </source>
</evidence>
<sequence>MVGLKQFLCLSALFLNTLAAAIPISQGADASAKFPSIDRNNPPFDIWNETTGISFFNSTNPTWGIGAGGDGSANNPAQSASCSGLTSGSSQFWYEAITHNGESSYLTAADKASYSVFRNVVTGFGADNTGAKDASVAIQNAINAGVPGAFDRTTNSTGTTTKPAIVYLPSGTYLLDAGIQLFVGTVIVGDPINPPILKASNNFSDDHIIYAKDPNLGGTVNFYIGLKNVVIDSTAVDSSQSLGLLDWTVSQATQITNVVFNMPVGSTGHTGLTTDYGYNSNTIVGDLTFYGGNIGLDLSGQQWVFKDIKFSGTKIGVIAGATDIVFQGCMFNGVNIGINASSTSGSLTVIDSTGIVSNTLISSHNSNNATNSIVLDNIQNVGNTVTLGGSVVLTGSVTDTWVHGDLYTSGNPSKQYASGQTVNTPRPSALLSNGDYFTMKPPTYQEYALDQFINIKTVTGYPVYGDGYTDDTASINAILKEYAGCKIIYFPAGTYIVTDTILVPKGSRIFGDAYASAISAAGANFADALTPRAMIQVGEPGDVGVAQINDFIFTVSDVLPGCKMVEVNIAGSNPGDVGFWNSHFRVGGAKGSTIEDICLNDPDTCKAAWGMLHLTNTSSVYVENMWGWTADHDLDGNNNQTIATGRGMLVEATKGTWLVGTGFEHNTLYQYNFNYASNVFSAMQQSETPYWQGPGNEYAPAPWAGSLVASDPNFSNCAADDALCRMAFFERIEGSSDLFLYGGCVWAFFNDNGDCNASNGDCQTNAISTQNSSALYLYNTNVKSITNMVLDNFTPIATEKDNAGGWGGVIAAYLYST</sequence>
<protein>
    <submittedName>
        <fullName evidence="3">Exo-beta-1,3-glucanase, putative</fullName>
    </submittedName>
</protein>
<dbReference type="FunFam" id="2.160.20.10:FF:000043">
    <property type="entry name" value="Exo-beta-1,3-glucanase, putative"/>
    <property type="match status" value="1"/>
</dbReference>
<comment type="caution">
    <text evidence="3">The sequence shown here is derived from an EMBL/GenBank/DDBJ whole genome shotgun (WGS) entry which is preliminary data.</text>
</comment>
<evidence type="ECO:0000313" key="4">
    <source>
        <dbReference type="Proteomes" id="UP000018001"/>
    </source>
</evidence>
<keyword evidence="4" id="KW-1185">Reference proteome</keyword>
<dbReference type="HOGENOM" id="CLU_002540_1_0_1"/>
<reference evidence="4" key="1">
    <citation type="journal article" date="2014" name="Genome Announc.">
        <title>Draft genome sequence of the formaldehyde-resistant fungus Byssochlamys spectabilis No. 5 (anamorph Paecilomyces variotii No. 5) (NBRC109023).</title>
        <authorList>
            <person name="Oka T."/>
            <person name="Ekino K."/>
            <person name="Fukuda K."/>
            <person name="Nomura Y."/>
        </authorList>
    </citation>
    <scope>NUCLEOTIDE SEQUENCE [LARGE SCALE GENOMIC DNA]</scope>
    <source>
        <strain evidence="4">No. 5 / NBRC 109023</strain>
    </source>
</reference>
<keyword evidence="1" id="KW-0732">Signal</keyword>
<dbReference type="eggNOG" id="ENOG502SH8Z">
    <property type="taxonomic scope" value="Eukaryota"/>
</dbReference>
<feature type="domain" description="Rhamnogalacturonase A/B/Epimerase-like pectate lyase" evidence="2">
    <location>
        <begin position="458"/>
        <end position="638"/>
    </location>
</feature>
<feature type="chain" id="PRO_5004736303" evidence="1">
    <location>
        <begin position="20"/>
        <end position="817"/>
    </location>
</feature>
<dbReference type="Proteomes" id="UP000018001">
    <property type="component" value="Unassembled WGS sequence"/>
</dbReference>
<proteinExistence type="predicted"/>
<organism evidence="3 4">
    <name type="scientific">Byssochlamys spectabilis (strain No. 5 / NBRC 109023)</name>
    <name type="common">Paecilomyces variotii</name>
    <dbReference type="NCBI Taxonomy" id="1356009"/>
    <lineage>
        <taxon>Eukaryota</taxon>
        <taxon>Fungi</taxon>
        <taxon>Dikarya</taxon>
        <taxon>Ascomycota</taxon>
        <taxon>Pezizomycotina</taxon>
        <taxon>Eurotiomycetes</taxon>
        <taxon>Eurotiomycetidae</taxon>
        <taxon>Eurotiales</taxon>
        <taxon>Thermoascaceae</taxon>
        <taxon>Paecilomyces</taxon>
    </lineage>
</organism>
<evidence type="ECO:0000313" key="3">
    <source>
        <dbReference type="EMBL" id="GAD92381.1"/>
    </source>
</evidence>
<gene>
    <name evidence="3" type="ORF">PVAR5_0972</name>
</gene>
<dbReference type="Pfam" id="PF12708">
    <property type="entry name" value="Pect-lyase_RHGA_epim"/>
    <property type="match status" value="2"/>
</dbReference>
<dbReference type="PANTHER" id="PTHR33928">
    <property type="entry name" value="POLYGALACTURONASE QRT3"/>
    <property type="match status" value="1"/>
</dbReference>
<name>V5FRW8_BYSSN</name>
<dbReference type="SUPFAM" id="SSF51126">
    <property type="entry name" value="Pectin lyase-like"/>
    <property type="match status" value="2"/>
</dbReference>
<dbReference type="AlphaFoldDB" id="V5FRW8"/>
<dbReference type="EMBL" id="BAUL01000023">
    <property type="protein sequence ID" value="GAD92381.1"/>
    <property type="molecule type" value="Genomic_DNA"/>
</dbReference>